<reference evidence="2 3" key="1">
    <citation type="submission" date="2020-07" db="EMBL/GenBank/DDBJ databases">
        <title>Comparative genomics of pyrophilous fungi reveals a link between fire events and developmental genes.</title>
        <authorList>
            <consortium name="DOE Joint Genome Institute"/>
            <person name="Steindorff A.S."/>
            <person name="Carver A."/>
            <person name="Calhoun S."/>
            <person name="Stillman K."/>
            <person name="Liu H."/>
            <person name="Lipzen A."/>
            <person name="Pangilinan J."/>
            <person name="Labutti K."/>
            <person name="Bruns T.D."/>
            <person name="Grigoriev I.V."/>
        </authorList>
    </citation>
    <scope>NUCLEOTIDE SEQUENCE [LARGE SCALE GENOMIC DNA]</scope>
    <source>
        <strain evidence="2 3">CBS 144469</strain>
    </source>
</reference>
<dbReference type="EMBL" id="JACGCI010000184">
    <property type="protein sequence ID" value="KAF6742409.1"/>
    <property type="molecule type" value="Genomic_DNA"/>
</dbReference>
<organism evidence="2 3">
    <name type="scientific">Ephemerocybe angulata</name>
    <dbReference type="NCBI Taxonomy" id="980116"/>
    <lineage>
        <taxon>Eukaryota</taxon>
        <taxon>Fungi</taxon>
        <taxon>Dikarya</taxon>
        <taxon>Basidiomycota</taxon>
        <taxon>Agaricomycotina</taxon>
        <taxon>Agaricomycetes</taxon>
        <taxon>Agaricomycetidae</taxon>
        <taxon>Agaricales</taxon>
        <taxon>Agaricineae</taxon>
        <taxon>Psathyrellaceae</taxon>
        <taxon>Ephemerocybe</taxon>
    </lineage>
</organism>
<dbReference type="Proteomes" id="UP000521943">
    <property type="component" value="Unassembled WGS sequence"/>
</dbReference>
<dbReference type="InterPro" id="IPR011990">
    <property type="entry name" value="TPR-like_helical_dom_sf"/>
</dbReference>
<feature type="compositionally biased region" description="Polar residues" evidence="1">
    <location>
        <begin position="1159"/>
        <end position="1173"/>
    </location>
</feature>
<feature type="region of interest" description="Disordered" evidence="1">
    <location>
        <begin position="1144"/>
        <end position="1187"/>
    </location>
</feature>
<feature type="compositionally biased region" description="Low complexity" evidence="1">
    <location>
        <begin position="1174"/>
        <end position="1187"/>
    </location>
</feature>
<sequence>MVRKFFYEGEAIKQVDTNSLFWIDKAQLLGGDNIIEELADNFTRSNLVFHLYDNEEPTILYMVRHVLPYWGVARYIGDIGRNCRRQGYGSIVKISWCPRFVDTLFINAKDVNDFDKALGPGAKDAMTIVPNDTFNLLDYTEHLNYPDRSVGRWLDLYVRELDVHGSQRVYRATGFVTAPGPEGSEDFEVTFIAALNKDATPRVLTLEDIKAHFGVGRVEHSTDAQGNVTALVYPIVGQVRIFWNGLERKMMNVKEVCEPMDGIEGIHLDAFAQAFERHVDTEDDPSPWMLATAKYRQLLRNPNMFATGNLARIARGQFMGHWVEILERSEEPVAGLGPDETIVEILLDRGGKAKRKIKVSELRGEIRALDILGLIDENVQDGHTFGWVLADAVEGELYTLKHNRTLNFFTTSTSHIAFVGPALGVNTREPPSFSVPPPLMNGSAAPTKPAGACPLGPRAKDSSARHESGVQPVTSSSHASALDNGASSHQQWTRCSSSSPQESGMRGYDNEDTSPRHHEDVYEREMKLKCMAYPLAIPSTIRIGDVGPFKPNGSFHKHFNILEPSELPPYFNPLNTPIRPDDTCTYLEFEPHSFITSASIDRCDDYPAPTVGTRFRSSAAEGTILSLPAGALRTEIKEISKFRDFIALNADNWARYLRDLGDRVGELRLITGQLTAPYWGIASFERNTDINLTLSYSQSAEKEARYTWNAPPSVRTTLFGDLDLQARRLSLIRHPCDYINERLLALTKVKVAVSHERDWSAILEQASRSDKKFPDEALLIQRVFSSNELCHDEGIAFLRWKPKRVETVSAADLLKEIDILRDTLDEIGDSNLVKRADCLHSITSNIFTYLKVSKNKDPRDSSFLLSIAMSNVVEEAKILSEIKRETAPSLHLFASTMWAKYVITGESRLLQQAISYWHKALDIDSNYADSMNELATALWTRFTRYNQPQDLNEVIVVYRGLLFSQISNNPLYIQWLNGIGLALWERYKRTKSMNDMDHAISYFRQASVFYPTPRDPFILSNLGNVLMAKAKAIKDTTESAFLTNLGDAFCYRYTRCCLIADLNEAPRCYERALDLPSPHHRDRVSLLYAEGPQQRYSSTNEIEDLAEVVKRLSEAKRVASPSHLKYTLAVESLALAQRELDRHRSDFASPPPSGAASPTVEQSHIPTLRPTQWSPAPGAVASGSGGA</sequence>
<evidence type="ECO:0000313" key="3">
    <source>
        <dbReference type="Proteomes" id="UP000521943"/>
    </source>
</evidence>
<gene>
    <name evidence="2" type="ORF">DFP72DRAFT_1105933</name>
</gene>
<dbReference type="SUPFAM" id="SSF81901">
    <property type="entry name" value="HCP-like"/>
    <property type="match status" value="1"/>
</dbReference>
<dbReference type="OrthoDB" id="3030604at2759"/>
<protein>
    <submittedName>
        <fullName evidence="2">Uncharacterized protein</fullName>
    </submittedName>
</protein>
<dbReference type="AlphaFoldDB" id="A0A8H6H8L3"/>
<name>A0A8H6H8L3_9AGAR</name>
<keyword evidence="3" id="KW-1185">Reference proteome</keyword>
<evidence type="ECO:0000256" key="1">
    <source>
        <dbReference type="SAM" id="MobiDB-lite"/>
    </source>
</evidence>
<feature type="region of interest" description="Disordered" evidence="1">
    <location>
        <begin position="429"/>
        <end position="520"/>
    </location>
</feature>
<evidence type="ECO:0000313" key="2">
    <source>
        <dbReference type="EMBL" id="KAF6742409.1"/>
    </source>
</evidence>
<feature type="compositionally biased region" description="Basic and acidic residues" evidence="1">
    <location>
        <begin position="458"/>
        <end position="468"/>
    </location>
</feature>
<proteinExistence type="predicted"/>
<comment type="caution">
    <text evidence="2">The sequence shown here is derived from an EMBL/GenBank/DDBJ whole genome shotgun (WGS) entry which is preliminary data.</text>
</comment>
<dbReference type="Gene3D" id="1.25.40.10">
    <property type="entry name" value="Tetratricopeptide repeat domain"/>
    <property type="match status" value="1"/>
</dbReference>
<accession>A0A8H6H8L3</accession>
<feature type="compositionally biased region" description="Polar residues" evidence="1">
    <location>
        <begin position="471"/>
        <end position="502"/>
    </location>
</feature>